<evidence type="ECO:0000313" key="3">
    <source>
        <dbReference type="Proteomes" id="UP000094329"/>
    </source>
</evidence>
<evidence type="ECO:0000256" key="1">
    <source>
        <dbReference type="SAM" id="MobiDB-lite"/>
    </source>
</evidence>
<feature type="compositionally biased region" description="Low complexity" evidence="1">
    <location>
        <begin position="21"/>
        <end position="49"/>
    </location>
</feature>
<comment type="caution">
    <text evidence="2">The sequence shown here is derived from an EMBL/GenBank/DDBJ whole genome shotgun (WGS) entry which is preliminary data.</text>
</comment>
<keyword evidence="3" id="KW-1185">Reference proteome</keyword>
<reference evidence="2 3" key="1">
    <citation type="submission" date="2016-08" db="EMBL/GenBank/DDBJ databases">
        <title>Draft genome sequence of Candidatus Piscirickettsia litoralis, from seawater.</title>
        <authorList>
            <person name="Wan X."/>
            <person name="Lee A.J."/>
            <person name="Hou S."/>
            <person name="Donachie S.P."/>
        </authorList>
    </citation>
    <scope>NUCLEOTIDE SEQUENCE [LARGE SCALE GENOMIC DNA]</scope>
    <source>
        <strain evidence="2 3">Y2</strain>
    </source>
</reference>
<name>A0ABX3A8I3_9GAMM</name>
<accession>A0ABX3A8I3</accession>
<gene>
    <name evidence="2" type="ORF">BGC07_14515</name>
</gene>
<sequence>MKSLLPDVVMLKEEPAPATDSNNNQSNNNNNQSNNNNNQSNNNNNQSNNDNTQTKPKLNNNEVVSKLAGIYQRLNIKEKKLEGLEKNLTLKKKVRTAIVSRLIS</sequence>
<dbReference type="Proteomes" id="UP000094329">
    <property type="component" value="Unassembled WGS sequence"/>
</dbReference>
<proteinExistence type="predicted"/>
<dbReference type="EMBL" id="MDTU01000001">
    <property type="protein sequence ID" value="ODN43880.1"/>
    <property type="molecule type" value="Genomic_DNA"/>
</dbReference>
<protein>
    <submittedName>
        <fullName evidence="2">Uncharacterized protein</fullName>
    </submittedName>
</protein>
<evidence type="ECO:0000313" key="2">
    <source>
        <dbReference type="EMBL" id="ODN43880.1"/>
    </source>
</evidence>
<feature type="region of interest" description="Disordered" evidence="1">
    <location>
        <begin position="1"/>
        <end position="61"/>
    </location>
</feature>
<feature type="compositionally biased region" description="Polar residues" evidence="1">
    <location>
        <begin position="50"/>
        <end position="61"/>
    </location>
</feature>
<organism evidence="2 3">
    <name type="scientific">Piscirickettsia litoralis</name>
    <dbReference type="NCBI Taxonomy" id="1891921"/>
    <lineage>
        <taxon>Bacteria</taxon>
        <taxon>Pseudomonadati</taxon>
        <taxon>Pseudomonadota</taxon>
        <taxon>Gammaproteobacteria</taxon>
        <taxon>Thiotrichales</taxon>
        <taxon>Piscirickettsiaceae</taxon>
        <taxon>Piscirickettsia</taxon>
    </lineage>
</organism>